<dbReference type="GO" id="GO:0008270">
    <property type="term" value="F:zinc ion binding"/>
    <property type="evidence" value="ECO:0007669"/>
    <property type="project" value="UniProtKB-KW"/>
</dbReference>
<gene>
    <name evidence="8" type="ORF">ASIM_LOCUS10161</name>
</gene>
<evidence type="ECO:0000256" key="4">
    <source>
        <dbReference type="ARBA" id="ARBA00022833"/>
    </source>
</evidence>
<dbReference type="OrthoDB" id="191651at2759"/>
<evidence type="ECO:0000313" key="10">
    <source>
        <dbReference type="WBParaSite" id="ASIM_0001060301-mRNA-1"/>
    </source>
</evidence>
<protein>
    <submittedName>
        <fullName evidence="10">WW domain-binding protein 4 (inferred by orthology to a human protein)</fullName>
    </submittedName>
</protein>
<keyword evidence="9" id="KW-1185">Reference proteome</keyword>
<dbReference type="AlphaFoldDB" id="A0A0M3JRQ6"/>
<accession>A0A0M3JRQ6</accession>
<dbReference type="WBParaSite" id="ASIM_0001060301-mRNA-1">
    <property type="protein sequence ID" value="ASIM_0001060301-mRNA-1"/>
    <property type="gene ID" value="ASIM_0001060301"/>
</dbReference>
<dbReference type="Pfam" id="PF06220">
    <property type="entry name" value="zf-U1"/>
    <property type="match status" value="1"/>
</dbReference>
<name>A0A0M3JRQ6_ANISI</name>
<evidence type="ECO:0000313" key="9">
    <source>
        <dbReference type="Proteomes" id="UP000267096"/>
    </source>
</evidence>
<dbReference type="PANTHER" id="PTHR13173">
    <property type="entry name" value="WW DOMAIN BINDING PROTEIN 4"/>
    <property type="match status" value="1"/>
</dbReference>
<comment type="subcellular location">
    <subcellularLocation>
        <location evidence="1">Nucleus</location>
    </subcellularLocation>
</comment>
<proteinExistence type="predicted"/>
<dbReference type="InterPro" id="IPR040023">
    <property type="entry name" value="WBP4"/>
</dbReference>
<reference evidence="10" key="1">
    <citation type="submission" date="2017-02" db="UniProtKB">
        <authorList>
            <consortium name="WormBaseParasite"/>
        </authorList>
    </citation>
    <scope>IDENTIFICATION</scope>
</reference>
<keyword evidence="2" id="KW-0479">Metal-binding</keyword>
<reference evidence="8 9" key="2">
    <citation type="submission" date="2018-11" db="EMBL/GenBank/DDBJ databases">
        <authorList>
            <consortium name="Pathogen Informatics"/>
        </authorList>
    </citation>
    <scope>NUCLEOTIDE SEQUENCE [LARGE SCALE GENOMIC DNA]</scope>
</reference>
<organism evidence="10">
    <name type="scientific">Anisakis simplex</name>
    <name type="common">Herring worm</name>
    <dbReference type="NCBI Taxonomy" id="6269"/>
    <lineage>
        <taxon>Eukaryota</taxon>
        <taxon>Metazoa</taxon>
        <taxon>Ecdysozoa</taxon>
        <taxon>Nematoda</taxon>
        <taxon>Chromadorea</taxon>
        <taxon>Rhabditida</taxon>
        <taxon>Spirurina</taxon>
        <taxon>Ascaridomorpha</taxon>
        <taxon>Ascaridoidea</taxon>
        <taxon>Anisakidae</taxon>
        <taxon>Anisakis</taxon>
        <taxon>Anisakis simplex complex</taxon>
    </lineage>
</organism>
<dbReference type="InterPro" id="IPR003604">
    <property type="entry name" value="Matrin/U1-like-C_Znf_C2H2"/>
</dbReference>
<dbReference type="InterPro" id="IPR036236">
    <property type="entry name" value="Znf_C2H2_sf"/>
</dbReference>
<dbReference type="SMART" id="SM00451">
    <property type="entry name" value="ZnF_U1"/>
    <property type="match status" value="1"/>
</dbReference>
<dbReference type="GO" id="GO:0071011">
    <property type="term" value="C:precatalytic spliceosome"/>
    <property type="evidence" value="ECO:0007669"/>
    <property type="project" value="TreeGrafter"/>
</dbReference>
<dbReference type="InterPro" id="IPR013085">
    <property type="entry name" value="U1-CZ_Znf_C2H2"/>
</dbReference>
<evidence type="ECO:0000313" key="8">
    <source>
        <dbReference type="EMBL" id="VDK42449.1"/>
    </source>
</evidence>
<keyword evidence="4" id="KW-0862">Zinc</keyword>
<sequence length="204" mass="23311">MTDVWKSNARKFCEICKVWFADNRVSIEHHESGRRHKDAIQAKLRELGRQRSLKEKQQNDLQRTLAAMESAAKKSMSSDSTDLPCKWNQSERSVGFELVLCLFQGAPVGPALKPRTFMDPRAHGSSVAAMAVEMARRKREKEEVANLATKSQHWKDEDEDEQVLLPKKEPSIEKTEHNEEIVWAETTTDEGVPYYFQIYTGGSS</sequence>
<dbReference type="EMBL" id="UYRR01030986">
    <property type="protein sequence ID" value="VDK42449.1"/>
    <property type="molecule type" value="Genomic_DNA"/>
</dbReference>
<evidence type="ECO:0000256" key="5">
    <source>
        <dbReference type="ARBA" id="ARBA00023242"/>
    </source>
</evidence>
<dbReference type="Gene3D" id="3.30.160.60">
    <property type="entry name" value="Classic Zinc Finger"/>
    <property type="match status" value="1"/>
</dbReference>
<evidence type="ECO:0000259" key="7">
    <source>
        <dbReference type="PROSITE" id="PS50171"/>
    </source>
</evidence>
<keyword evidence="3" id="KW-0863">Zinc-finger</keyword>
<dbReference type="GO" id="GO:0000398">
    <property type="term" value="P:mRNA splicing, via spliceosome"/>
    <property type="evidence" value="ECO:0007669"/>
    <property type="project" value="InterPro"/>
</dbReference>
<feature type="domain" description="Matrin-type" evidence="7">
    <location>
        <begin position="11"/>
        <end position="42"/>
    </location>
</feature>
<dbReference type="GO" id="GO:0003723">
    <property type="term" value="F:RNA binding"/>
    <property type="evidence" value="ECO:0007669"/>
    <property type="project" value="TreeGrafter"/>
</dbReference>
<evidence type="ECO:0000256" key="6">
    <source>
        <dbReference type="SAM" id="MobiDB-lite"/>
    </source>
</evidence>
<feature type="compositionally biased region" description="Basic and acidic residues" evidence="6">
    <location>
        <begin position="166"/>
        <end position="180"/>
    </location>
</feature>
<dbReference type="Proteomes" id="UP000267096">
    <property type="component" value="Unassembled WGS sequence"/>
</dbReference>
<evidence type="ECO:0000256" key="3">
    <source>
        <dbReference type="ARBA" id="ARBA00022771"/>
    </source>
</evidence>
<dbReference type="PANTHER" id="PTHR13173:SF10">
    <property type="entry name" value="WW DOMAIN-BINDING PROTEIN 4"/>
    <property type="match status" value="1"/>
</dbReference>
<dbReference type="InterPro" id="IPR000690">
    <property type="entry name" value="Matrin/U1-C_Znf_C2H2"/>
</dbReference>
<feature type="region of interest" description="Disordered" evidence="6">
    <location>
        <begin position="146"/>
        <end position="180"/>
    </location>
</feature>
<evidence type="ECO:0000256" key="2">
    <source>
        <dbReference type="ARBA" id="ARBA00022723"/>
    </source>
</evidence>
<evidence type="ECO:0000256" key="1">
    <source>
        <dbReference type="ARBA" id="ARBA00004123"/>
    </source>
</evidence>
<dbReference type="PROSITE" id="PS50171">
    <property type="entry name" value="ZF_MATRIN"/>
    <property type="match status" value="1"/>
</dbReference>
<keyword evidence="5" id="KW-0539">Nucleus</keyword>
<dbReference type="SUPFAM" id="SSF57667">
    <property type="entry name" value="beta-beta-alpha zinc fingers"/>
    <property type="match status" value="1"/>
</dbReference>